<evidence type="ECO:0000256" key="1">
    <source>
        <dbReference type="SAM" id="Coils"/>
    </source>
</evidence>
<gene>
    <name evidence="2" type="ORF">HHK36_024323</name>
</gene>
<keyword evidence="3" id="KW-1185">Reference proteome</keyword>
<dbReference type="AlphaFoldDB" id="A0A834YIS1"/>
<comment type="caution">
    <text evidence="2">The sequence shown here is derived from an EMBL/GenBank/DDBJ whole genome shotgun (WGS) entry which is preliminary data.</text>
</comment>
<dbReference type="EMBL" id="JABCRI010000018">
    <property type="protein sequence ID" value="KAF8389804.1"/>
    <property type="molecule type" value="Genomic_DNA"/>
</dbReference>
<keyword evidence="1" id="KW-0175">Coiled coil</keyword>
<evidence type="ECO:0000313" key="2">
    <source>
        <dbReference type="EMBL" id="KAF8389804.1"/>
    </source>
</evidence>
<evidence type="ECO:0000313" key="3">
    <source>
        <dbReference type="Proteomes" id="UP000655225"/>
    </source>
</evidence>
<evidence type="ECO:0008006" key="4">
    <source>
        <dbReference type="Google" id="ProtNLM"/>
    </source>
</evidence>
<protein>
    <recommendedName>
        <fullName evidence="4">Aminotransferase-like plant mobile domain-containing protein</fullName>
    </recommendedName>
</protein>
<reference evidence="2 3" key="1">
    <citation type="submission" date="2020-04" db="EMBL/GenBank/DDBJ databases">
        <title>Plant Genome Project.</title>
        <authorList>
            <person name="Zhang R.-G."/>
        </authorList>
    </citation>
    <scope>NUCLEOTIDE SEQUENCE [LARGE SCALE GENOMIC DNA]</scope>
    <source>
        <strain evidence="2">YNK0</strain>
        <tissue evidence="2">Leaf</tissue>
    </source>
</reference>
<accession>A0A834YIS1</accession>
<name>A0A834YIS1_TETSI</name>
<sequence>MDARLDFLALDEPEFPFVIRRLLLYIFGQCLFLEDRSSVDERYLQWMDPLEEIDAYDWGSTIYAIILRGLQRVTRLRRHSCRFFSPILEVGSTDIGRKAVEAFRTEIPFYRLWISELEDKNRQLRSIMASCFVCHGASSTVPLTDLDANFPGPSSMSFPAHVQDVVDFDTSSGTLITQLAKAWKERKIWNAYDDKCEEPLVTKEYTLWVQQLVEEVPSVPSCKRRKFQQLVTISYINFIAKERVRHENLLQIAQKEIAELKEQNAFQLGKNAFLNDRTGTSASLSGEDATSKAEIVNLMEETVSLRAKVVELQGSLIGYDISHLAWMDEAMELRKQVSTFWSASMSISDFVQAPVGSQEVVFLSMNADLAHLQETLRNLGHVSFEEFD</sequence>
<feature type="coiled-coil region" evidence="1">
    <location>
        <begin position="243"/>
        <end position="270"/>
    </location>
</feature>
<proteinExistence type="predicted"/>
<dbReference type="Proteomes" id="UP000655225">
    <property type="component" value="Unassembled WGS sequence"/>
</dbReference>
<organism evidence="2 3">
    <name type="scientific">Tetracentron sinense</name>
    <name type="common">Spur-leaf</name>
    <dbReference type="NCBI Taxonomy" id="13715"/>
    <lineage>
        <taxon>Eukaryota</taxon>
        <taxon>Viridiplantae</taxon>
        <taxon>Streptophyta</taxon>
        <taxon>Embryophyta</taxon>
        <taxon>Tracheophyta</taxon>
        <taxon>Spermatophyta</taxon>
        <taxon>Magnoliopsida</taxon>
        <taxon>Trochodendrales</taxon>
        <taxon>Trochodendraceae</taxon>
        <taxon>Tetracentron</taxon>
    </lineage>
</organism>